<sequence length="52" mass="5362">MSGPTSVTSLTSGLNPHAVPFVPRPTIIGDEGQWVGSQLSSPNTSGIPYPIL</sequence>
<organism evidence="2 3">
    <name type="scientific">Macrolepiota fuliginosa MF-IS2</name>
    <dbReference type="NCBI Taxonomy" id="1400762"/>
    <lineage>
        <taxon>Eukaryota</taxon>
        <taxon>Fungi</taxon>
        <taxon>Dikarya</taxon>
        <taxon>Basidiomycota</taxon>
        <taxon>Agaricomycotina</taxon>
        <taxon>Agaricomycetes</taxon>
        <taxon>Agaricomycetidae</taxon>
        <taxon>Agaricales</taxon>
        <taxon>Agaricineae</taxon>
        <taxon>Agaricaceae</taxon>
        <taxon>Macrolepiota</taxon>
    </lineage>
</organism>
<proteinExistence type="predicted"/>
<comment type="caution">
    <text evidence="2">The sequence shown here is derived from an EMBL/GenBank/DDBJ whole genome shotgun (WGS) entry which is preliminary data.</text>
</comment>
<protein>
    <submittedName>
        <fullName evidence="2">Uncharacterized protein</fullName>
    </submittedName>
</protein>
<accession>A0A9P5WY50</accession>
<dbReference type="Pfam" id="PF07145">
    <property type="entry name" value="PAM2"/>
    <property type="match status" value="1"/>
</dbReference>
<gene>
    <name evidence="2" type="ORF">P691DRAFT_769673</name>
</gene>
<reference evidence="2" key="1">
    <citation type="submission" date="2020-11" db="EMBL/GenBank/DDBJ databases">
        <authorList>
            <consortium name="DOE Joint Genome Institute"/>
            <person name="Ahrendt S."/>
            <person name="Riley R."/>
            <person name="Andreopoulos W."/>
            <person name="Labutti K."/>
            <person name="Pangilinan J."/>
            <person name="Ruiz-Duenas F.J."/>
            <person name="Barrasa J.M."/>
            <person name="Sanchez-Garcia M."/>
            <person name="Camarero S."/>
            <person name="Miyauchi S."/>
            <person name="Serrano A."/>
            <person name="Linde D."/>
            <person name="Babiker R."/>
            <person name="Drula E."/>
            <person name="Ayuso-Fernandez I."/>
            <person name="Pacheco R."/>
            <person name="Padilla G."/>
            <person name="Ferreira P."/>
            <person name="Barriuso J."/>
            <person name="Kellner H."/>
            <person name="Castanera R."/>
            <person name="Alfaro M."/>
            <person name="Ramirez L."/>
            <person name="Pisabarro A.G."/>
            <person name="Kuo A."/>
            <person name="Tritt A."/>
            <person name="Lipzen A."/>
            <person name="He G."/>
            <person name="Yan M."/>
            <person name="Ng V."/>
            <person name="Cullen D."/>
            <person name="Martin F."/>
            <person name="Rosso M.-N."/>
            <person name="Henrissat B."/>
            <person name="Hibbett D."/>
            <person name="Martinez A.T."/>
            <person name="Grigoriev I.V."/>
        </authorList>
    </citation>
    <scope>NUCLEOTIDE SEQUENCE</scope>
    <source>
        <strain evidence="2">MF-IS2</strain>
    </source>
</reference>
<dbReference type="Proteomes" id="UP000807342">
    <property type="component" value="Unassembled WGS sequence"/>
</dbReference>
<feature type="region of interest" description="Disordered" evidence="1">
    <location>
        <begin position="33"/>
        <end position="52"/>
    </location>
</feature>
<evidence type="ECO:0000313" key="3">
    <source>
        <dbReference type="Proteomes" id="UP000807342"/>
    </source>
</evidence>
<evidence type="ECO:0000313" key="2">
    <source>
        <dbReference type="EMBL" id="KAF9439471.1"/>
    </source>
</evidence>
<feature type="compositionally biased region" description="Polar residues" evidence="1">
    <location>
        <begin position="35"/>
        <end position="46"/>
    </location>
</feature>
<dbReference type="EMBL" id="MU154205">
    <property type="protein sequence ID" value="KAF9439471.1"/>
    <property type="molecule type" value="Genomic_DNA"/>
</dbReference>
<dbReference type="InterPro" id="IPR009818">
    <property type="entry name" value="PAM2_motif"/>
</dbReference>
<dbReference type="AlphaFoldDB" id="A0A9P5WY50"/>
<keyword evidence="3" id="KW-1185">Reference proteome</keyword>
<evidence type="ECO:0000256" key="1">
    <source>
        <dbReference type="SAM" id="MobiDB-lite"/>
    </source>
</evidence>
<name>A0A9P5WY50_9AGAR</name>